<dbReference type="HOGENOM" id="CLU_012494_6_4_11"/>
<accession>S4XCN8</accession>
<evidence type="ECO:0000256" key="1">
    <source>
        <dbReference type="ARBA" id="ARBA00010515"/>
    </source>
</evidence>
<comment type="similarity">
    <text evidence="1">Belongs to the 'GDXG' lipolytic enzyme family.</text>
</comment>
<sequence length="368" mass="39400">MHESVNTGAEEFRPTIADRMFAGGARRIGLIPPALLRPLARRNADGERLDGDVAASLFALTLVGEEEIAEQTAVEARRTVDRQAYLAGSGGPGALAVGSVTHREIAGVRVRVYTPEGYADTDPAGPAFFYVHGGGFVTGSLDSHDSTCRYLCNRGGLRVFSIDYRMAPEHPYPVPLEDVAAVVSAALAGQVSEVDPKKVVLGGDSAGGYLSAATCLWLRQRNHPQPALQVLLVPVTDQRDIELIRAERASRREFAAGPYLPECRLRWYDEAFLGDMDAAARENPLVSPVLAEDLTGLAPAVVSVAGHDPLRDEGEAYARRLAEAGVPVTLRRHGGLVHPFANSTVIWRGSRRALDEVVGAVRAAVGII</sequence>
<dbReference type="EMBL" id="CP003696">
    <property type="protein sequence ID" value="AGP30356.1"/>
    <property type="molecule type" value="Genomic_DNA"/>
</dbReference>
<evidence type="ECO:0000256" key="2">
    <source>
        <dbReference type="ARBA" id="ARBA00022801"/>
    </source>
</evidence>
<dbReference type="GO" id="GO:0016787">
    <property type="term" value="F:hydrolase activity"/>
    <property type="evidence" value="ECO:0007669"/>
    <property type="project" value="UniProtKB-KW"/>
</dbReference>
<dbReference type="AlphaFoldDB" id="S4XCN8"/>
<dbReference type="eggNOG" id="COG0657">
    <property type="taxonomic scope" value="Bacteria"/>
</dbReference>
<dbReference type="PANTHER" id="PTHR48081">
    <property type="entry name" value="AB HYDROLASE SUPERFAMILY PROTEIN C4A8.06C"/>
    <property type="match status" value="1"/>
</dbReference>
<dbReference type="Pfam" id="PF07859">
    <property type="entry name" value="Abhydrolase_3"/>
    <property type="match status" value="1"/>
</dbReference>
<dbReference type="InterPro" id="IPR050300">
    <property type="entry name" value="GDXG_lipolytic_enzyme"/>
</dbReference>
<name>S4XCN8_9CORY</name>
<dbReference type="RefSeq" id="WP_020440719.1">
    <property type="nucleotide sequence ID" value="NC_021663.1"/>
</dbReference>
<dbReference type="InterPro" id="IPR029058">
    <property type="entry name" value="AB_hydrolase_fold"/>
</dbReference>
<dbReference type="PROSITE" id="PS01173">
    <property type="entry name" value="LIPASE_GDXG_HIS"/>
    <property type="match status" value="1"/>
</dbReference>
<dbReference type="Gene3D" id="3.40.50.1820">
    <property type="entry name" value="alpha/beta hydrolase"/>
    <property type="match status" value="1"/>
</dbReference>
<organism evidence="4 5">
    <name type="scientific">Corynebacterium terpenotabidum Y-11</name>
    <dbReference type="NCBI Taxonomy" id="1200352"/>
    <lineage>
        <taxon>Bacteria</taxon>
        <taxon>Bacillati</taxon>
        <taxon>Actinomycetota</taxon>
        <taxon>Actinomycetes</taxon>
        <taxon>Mycobacteriales</taxon>
        <taxon>Corynebacteriaceae</taxon>
        <taxon>Corynebacterium</taxon>
    </lineage>
</organism>
<dbReference type="PANTHER" id="PTHR48081:SF8">
    <property type="entry name" value="ALPHA_BETA HYDROLASE FOLD-3 DOMAIN-CONTAINING PROTEIN-RELATED"/>
    <property type="match status" value="1"/>
</dbReference>
<gene>
    <name evidence="4" type="ORF">A606_03525</name>
</gene>
<dbReference type="PATRIC" id="fig|1200352.3.peg.708"/>
<evidence type="ECO:0000313" key="5">
    <source>
        <dbReference type="Proteomes" id="UP000014809"/>
    </source>
</evidence>
<dbReference type="InterPro" id="IPR002168">
    <property type="entry name" value="Lipase_GDXG_HIS_AS"/>
</dbReference>
<dbReference type="OrthoDB" id="3181909at2"/>
<dbReference type="STRING" id="1200352.A606_03525"/>
<evidence type="ECO:0000313" key="4">
    <source>
        <dbReference type="EMBL" id="AGP30356.1"/>
    </source>
</evidence>
<evidence type="ECO:0000259" key="3">
    <source>
        <dbReference type="Pfam" id="PF07859"/>
    </source>
</evidence>
<dbReference type="InterPro" id="IPR013094">
    <property type="entry name" value="AB_hydrolase_3"/>
</dbReference>
<keyword evidence="2" id="KW-0378">Hydrolase</keyword>
<protein>
    <submittedName>
        <fullName evidence="4">Lipase/esterase</fullName>
    </submittedName>
</protein>
<dbReference type="SUPFAM" id="SSF53474">
    <property type="entry name" value="alpha/beta-Hydrolases"/>
    <property type="match status" value="1"/>
</dbReference>
<dbReference type="KEGG" id="cter:A606_03525"/>
<keyword evidence="5" id="KW-1185">Reference proteome</keyword>
<feature type="domain" description="Alpha/beta hydrolase fold-3" evidence="3">
    <location>
        <begin position="129"/>
        <end position="341"/>
    </location>
</feature>
<dbReference type="Proteomes" id="UP000014809">
    <property type="component" value="Chromosome"/>
</dbReference>
<reference evidence="4 5" key="1">
    <citation type="submission" date="2012-06" db="EMBL/GenBank/DDBJ databases">
        <title>Complete genome sequence of Corynebacterium terpenotabidum Y-11 (=DSM 44721).</title>
        <authorList>
            <person name="Ruckert C."/>
            <person name="Albersmeier A."/>
            <person name="Al-Dilaimi A."/>
            <person name="Szczepanowski R."/>
            <person name="Kalinowski J."/>
        </authorList>
    </citation>
    <scope>NUCLEOTIDE SEQUENCE [LARGE SCALE GENOMIC DNA]</scope>
    <source>
        <strain evidence="4 5">Y-11</strain>
    </source>
</reference>
<proteinExistence type="inferred from homology"/>